<name>A0AC60PDN6_IXOPE</name>
<protein>
    <submittedName>
        <fullName evidence="1">Uncharacterized protein</fullName>
    </submittedName>
</protein>
<evidence type="ECO:0000313" key="2">
    <source>
        <dbReference type="Proteomes" id="UP000805193"/>
    </source>
</evidence>
<dbReference type="EMBL" id="JABSTQ010010825">
    <property type="protein sequence ID" value="KAG0417585.1"/>
    <property type="molecule type" value="Genomic_DNA"/>
</dbReference>
<dbReference type="Proteomes" id="UP000805193">
    <property type="component" value="Unassembled WGS sequence"/>
</dbReference>
<comment type="caution">
    <text evidence="1">The sequence shown here is derived from an EMBL/GenBank/DDBJ whole genome shotgun (WGS) entry which is preliminary data.</text>
</comment>
<sequence>MDVDPTPPTNTTSNLKRSSSAPMINVLGNTPSFREALSPLLLSIPRTRRFSASFSPNHSPSSPLAAVPSRVSQIKHEEGMDVMIRETAHEKEVQSKLAISQSWDDLSLGDGCLGDTSKRPRSLTDPLHIFTPPPGICNSPSPTRTGKQCFSPSMCLSSKQAFSPSPSPSPTRKAFATSEARDAAHMPVVRTSLDSQSSLVGHTYLRRSQSPITLRPSQFSVKRKFDMDMDQGDFPMPAKRLNLSVAQEMATSHVLHHSLSQSSLEAMSSPEQTVPHDMTDSLSSSSGSPCCPTAFHPSGRSPAAPSAPDGSCNMEDS</sequence>
<proteinExistence type="predicted"/>
<gene>
    <name evidence="1" type="ORF">HPB47_005488</name>
</gene>
<organism evidence="1 2">
    <name type="scientific">Ixodes persulcatus</name>
    <name type="common">Taiga tick</name>
    <dbReference type="NCBI Taxonomy" id="34615"/>
    <lineage>
        <taxon>Eukaryota</taxon>
        <taxon>Metazoa</taxon>
        <taxon>Ecdysozoa</taxon>
        <taxon>Arthropoda</taxon>
        <taxon>Chelicerata</taxon>
        <taxon>Arachnida</taxon>
        <taxon>Acari</taxon>
        <taxon>Parasitiformes</taxon>
        <taxon>Ixodida</taxon>
        <taxon>Ixodoidea</taxon>
        <taxon>Ixodidae</taxon>
        <taxon>Ixodinae</taxon>
        <taxon>Ixodes</taxon>
    </lineage>
</organism>
<keyword evidence="2" id="KW-1185">Reference proteome</keyword>
<evidence type="ECO:0000313" key="1">
    <source>
        <dbReference type="EMBL" id="KAG0417585.1"/>
    </source>
</evidence>
<accession>A0AC60PDN6</accession>
<reference evidence="1 2" key="1">
    <citation type="journal article" date="2020" name="Cell">
        <title>Large-Scale Comparative Analyses of Tick Genomes Elucidate Their Genetic Diversity and Vector Capacities.</title>
        <authorList>
            <consortium name="Tick Genome and Microbiome Consortium (TIGMIC)"/>
            <person name="Jia N."/>
            <person name="Wang J."/>
            <person name="Shi W."/>
            <person name="Du L."/>
            <person name="Sun Y."/>
            <person name="Zhan W."/>
            <person name="Jiang J.F."/>
            <person name="Wang Q."/>
            <person name="Zhang B."/>
            <person name="Ji P."/>
            <person name="Bell-Sakyi L."/>
            <person name="Cui X.M."/>
            <person name="Yuan T.T."/>
            <person name="Jiang B.G."/>
            <person name="Yang W.F."/>
            <person name="Lam T.T."/>
            <person name="Chang Q.C."/>
            <person name="Ding S.J."/>
            <person name="Wang X.J."/>
            <person name="Zhu J.G."/>
            <person name="Ruan X.D."/>
            <person name="Zhao L."/>
            <person name="Wei J.T."/>
            <person name="Ye R.Z."/>
            <person name="Que T.C."/>
            <person name="Du C.H."/>
            <person name="Zhou Y.H."/>
            <person name="Cheng J.X."/>
            <person name="Dai P.F."/>
            <person name="Guo W.B."/>
            <person name="Han X.H."/>
            <person name="Huang E.J."/>
            <person name="Li L.F."/>
            <person name="Wei W."/>
            <person name="Gao Y.C."/>
            <person name="Liu J.Z."/>
            <person name="Shao H.Z."/>
            <person name="Wang X."/>
            <person name="Wang C.C."/>
            <person name="Yang T.C."/>
            <person name="Huo Q.B."/>
            <person name="Li W."/>
            <person name="Chen H.Y."/>
            <person name="Chen S.E."/>
            <person name="Zhou L.G."/>
            <person name="Ni X.B."/>
            <person name="Tian J.H."/>
            <person name="Sheng Y."/>
            <person name="Liu T."/>
            <person name="Pan Y.S."/>
            <person name="Xia L.Y."/>
            <person name="Li J."/>
            <person name="Zhao F."/>
            <person name="Cao W.C."/>
        </authorList>
    </citation>
    <scope>NUCLEOTIDE SEQUENCE [LARGE SCALE GENOMIC DNA]</scope>
    <source>
        <strain evidence="1">Iper-2018</strain>
    </source>
</reference>